<feature type="transmembrane region" description="Helical" evidence="4">
    <location>
        <begin position="63"/>
        <end position="83"/>
    </location>
</feature>
<gene>
    <name evidence="6" type="ORF">SAMN03080610_03234</name>
</gene>
<keyword evidence="7" id="KW-1185">Reference proteome</keyword>
<dbReference type="SUPFAM" id="SSF55073">
    <property type="entry name" value="Nucleotide cyclase"/>
    <property type="match status" value="1"/>
</dbReference>
<organism evidence="6 7">
    <name type="scientific">Afifella marina DSM 2698</name>
    <dbReference type="NCBI Taxonomy" id="1120955"/>
    <lineage>
        <taxon>Bacteria</taxon>
        <taxon>Pseudomonadati</taxon>
        <taxon>Pseudomonadota</taxon>
        <taxon>Alphaproteobacteria</taxon>
        <taxon>Hyphomicrobiales</taxon>
        <taxon>Afifellaceae</taxon>
        <taxon>Afifella</taxon>
    </lineage>
</organism>
<dbReference type="PANTHER" id="PTHR45138:SF9">
    <property type="entry name" value="DIGUANYLATE CYCLASE DGCM-RELATED"/>
    <property type="match status" value="1"/>
</dbReference>
<feature type="region of interest" description="Disordered" evidence="3">
    <location>
        <begin position="405"/>
        <end position="444"/>
    </location>
</feature>
<feature type="transmembrane region" description="Helical" evidence="4">
    <location>
        <begin position="166"/>
        <end position="192"/>
    </location>
</feature>
<dbReference type="InterPro" id="IPR050469">
    <property type="entry name" value="Diguanylate_Cyclase"/>
</dbReference>
<sequence length="444" mass="49409">MDVINVLLLLLELTVYFAVMAGLFRLRHRLGIGIFFCALGTMHFLETYLAAILYVPFAEGTAISPGSTVLFAGKLVLLLLVYIREDASTVRQPIYGLLIGNFLTVALVFLARHHLVAPATGQLPDFSFMNDMGWLMVWGTVLLFVDSILIILLYERLGRIMRQSVGLRIALCAMAILTFDQIGFYSALWALLDAPINVLIGGWLAKMVTACIYGVLAWAYLRYLERPPLVAPRQKRISDIFDILTYREKYEDLLKRVGRDELTGVFDRSRLPGEGKDSLNCVPEAGRPFSVLIVDIDEFKAINDDFGHACGDLVLKEMAATMQGVLRKDDVLVRYGGDEFVICCNDLDRWEATSLGDRLMRRVAALKLPPLGRPVTISTGHATSPDDGRTFEELFAAADRSLYRAKRRRHGESSRLRAEGDLAQDRGTQADGAQDPEGIGSELV</sequence>
<feature type="transmembrane region" description="Helical" evidence="4">
    <location>
        <begin position="95"/>
        <end position="115"/>
    </location>
</feature>
<dbReference type="GO" id="GO:0005886">
    <property type="term" value="C:plasma membrane"/>
    <property type="evidence" value="ECO:0007669"/>
    <property type="project" value="TreeGrafter"/>
</dbReference>
<name>A0A1G5P4X5_AFIMA</name>
<feature type="compositionally biased region" description="Basic and acidic residues" evidence="3">
    <location>
        <begin position="411"/>
        <end position="424"/>
    </location>
</feature>
<feature type="transmembrane region" description="Helical" evidence="4">
    <location>
        <begin position="135"/>
        <end position="154"/>
    </location>
</feature>
<dbReference type="EMBL" id="FMVW01000009">
    <property type="protein sequence ID" value="SCZ44556.1"/>
    <property type="molecule type" value="Genomic_DNA"/>
</dbReference>
<dbReference type="Gene3D" id="3.30.70.270">
    <property type="match status" value="1"/>
</dbReference>
<dbReference type="Proteomes" id="UP000199347">
    <property type="component" value="Unassembled WGS sequence"/>
</dbReference>
<evidence type="ECO:0000256" key="2">
    <source>
        <dbReference type="ARBA" id="ARBA00034247"/>
    </source>
</evidence>
<feature type="domain" description="GGDEF" evidence="5">
    <location>
        <begin position="287"/>
        <end position="420"/>
    </location>
</feature>
<evidence type="ECO:0000256" key="1">
    <source>
        <dbReference type="ARBA" id="ARBA00012528"/>
    </source>
</evidence>
<feature type="transmembrane region" description="Helical" evidence="4">
    <location>
        <begin position="198"/>
        <end position="221"/>
    </location>
</feature>
<dbReference type="RefSeq" id="WP_092815681.1">
    <property type="nucleotide sequence ID" value="NZ_FMVW01000009.1"/>
</dbReference>
<evidence type="ECO:0000256" key="3">
    <source>
        <dbReference type="SAM" id="MobiDB-lite"/>
    </source>
</evidence>
<dbReference type="GO" id="GO:1902201">
    <property type="term" value="P:negative regulation of bacterial-type flagellum-dependent cell motility"/>
    <property type="evidence" value="ECO:0007669"/>
    <property type="project" value="TreeGrafter"/>
</dbReference>
<keyword evidence="4" id="KW-1133">Transmembrane helix</keyword>
<dbReference type="InterPro" id="IPR000160">
    <property type="entry name" value="GGDEF_dom"/>
</dbReference>
<dbReference type="CDD" id="cd01949">
    <property type="entry name" value="GGDEF"/>
    <property type="match status" value="1"/>
</dbReference>
<reference evidence="7" key="1">
    <citation type="submission" date="2016-10" db="EMBL/GenBank/DDBJ databases">
        <authorList>
            <person name="Varghese N."/>
            <person name="Submissions S."/>
        </authorList>
    </citation>
    <scope>NUCLEOTIDE SEQUENCE [LARGE SCALE GENOMIC DNA]</scope>
    <source>
        <strain evidence="7">DSM 2698</strain>
    </source>
</reference>
<evidence type="ECO:0000313" key="6">
    <source>
        <dbReference type="EMBL" id="SCZ44556.1"/>
    </source>
</evidence>
<dbReference type="STRING" id="1120955.SAMN03080610_03234"/>
<dbReference type="Pfam" id="PF00990">
    <property type="entry name" value="GGDEF"/>
    <property type="match status" value="1"/>
</dbReference>
<dbReference type="InterPro" id="IPR048533">
    <property type="entry name" value="VUPS"/>
</dbReference>
<protein>
    <recommendedName>
        <fullName evidence="1">diguanylate cyclase</fullName>
        <ecNumber evidence="1">2.7.7.65</ecNumber>
    </recommendedName>
</protein>
<dbReference type="AlphaFoldDB" id="A0A1G5P4X5"/>
<dbReference type="SMART" id="SM00267">
    <property type="entry name" value="GGDEF"/>
    <property type="match status" value="1"/>
</dbReference>
<comment type="catalytic activity">
    <reaction evidence="2">
        <text>2 GTP = 3',3'-c-di-GMP + 2 diphosphate</text>
        <dbReference type="Rhea" id="RHEA:24898"/>
        <dbReference type="ChEBI" id="CHEBI:33019"/>
        <dbReference type="ChEBI" id="CHEBI:37565"/>
        <dbReference type="ChEBI" id="CHEBI:58805"/>
        <dbReference type="EC" id="2.7.7.65"/>
    </reaction>
</comment>
<dbReference type="InterPro" id="IPR043128">
    <property type="entry name" value="Rev_trsase/Diguanyl_cyclase"/>
</dbReference>
<dbReference type="OrthoDB" id="9812260at2"/>
<dbReference type="PROSITE" id="PS50887">
    <property type="entry name" value="GGDEF"/>
    <property type="match status" value="1"/>
</dbReference>
<evidence type="ECO:0000259" key="5">
    <source>
        <dbReference type="PROSITE" id="PS50887"/>
    </source>
</evidence>
<keyword evidence="4" id="KW-0472">Membrane</keyword>
<dbReference type="Pfam" id="PF20973">
    <property type="entry name" value="VUPS"/>
    <property type="match status" value="1"/>
</dbReference>
<dbReference type="GO" id="GO:0052621">
    <property type="term" value="F:diguanylate cyclase activity"/>
    <property type="evidence" value="ECO:0007669"/>
    <property type="project" value="UniProtKB-EC"/>
</dbReference>
<proteinExistence type="predicted"/>
<dbReference type="NCBIfam" id="TIGR00254">
    <property type="entry name" value="GGDEF"/>
    <property type="match status" value="1"/>
</dbReference>
<keyword evidence="4" id="KW-0812">Transmembrane</keyword>
<dbReference type="GO" id="GO:0043709">
    <property type="term" value="P:cell adhesion involved in single-species biofilm formation"/>
    <property type="evidence" value="ECO:0007669"/>
    <property type="project" value="TreeGrafter"/>
</dbReference>
<feature type="transmembrane region" description="Helical" evidence="4">
    <location>
        <begin position="33"/>
        <end position="57"/>
    </location>
</feature>
<evidence type="ECO:0000256" key="4">
    <source>
        <dbReference type="SAM" id="Phobius"/>
    </source>
</evidence>
<dbReference type="InterPro" id="IPR029787">
    <property type="entry name" value="Nucleotide_cyclase"/>
</dbReference>
<evidence type="ECO:0000313" key="7">
    <source>
        <dbReference type="Proteomes" id="UP000199347"/>
    </source>
</evidence>
<dbReference type="PANTHER" id="PTHR45138">
    <property type="entry name" value="REGULATORY COMPONENTS OF SENSORY TRANSDUCTION SYSTEM"/>
    <property type="match status" value="1"/>
</dbReference>
<feature type="transmembrane region" description="Helical" evidence="4">
    <location>
        <begin position="6"/>
        <end position="26"/>
    </location>
</feature>
<dbReference type="EC" id="2.7.7.65" evidence="1"/>
<accession>A0A1G5P4X5</accession>